<sequence length="130" mass="14886">MPRKSQEKGSKPAETTTSTKTANVPKPTRKRQKINSDEAPKPATPISTFRVNQGVYLNKIHEVWTDTSISTSFDYMEFLKTAIDTVWEYAEPRSLHRESVEAMVHADGKWAKDEAMKVKLDMFRQGKLKK</sequence>
<reference evidence="2 3" key="1">
    <citation type="submission" date="2017-04" db="EMBL/GenBank/DDBJ databases">
        <title>Draft genome sequence of Tuber borchii Vittad., a whitish edible truffle.</title>
        <authorList>
            <consortium name="DOE Joint Genome Institute"/>
            <person name="Murat C."/>
            <person name="Kuo A."/>
            <person name="Barry K.W."/>
            <person name="Clum A."/>
            <person name="Dockter R.B."/>
            <person name="Fauchery L."/>
            <person name="Iotti M."/>
            <person name="Kohler A."/>
            <person name="Labutti K."/>
            <person name="Lindquist E.A."/>
            <person name="Lipzen A."/>
            <person name="Ohm R.A."/>
            <person name="Wang M."/>
            <person name="Grigoriev I.V."/>
            <person name="Zambonelli A."/>
            <person name="Martin F.M."/>
        </authorList>
    </citation>
    <scope>NUCLEOTIDE SEQUENCE [LARGE SCALE GENOMIC DNA]</scope>
    <source>
        <strain evidence="2 3">Tbo3840</strain>
    </source>
</reference>
<feature type="compositionally biased region" description="Polar residues" evidence="1">
    <location>
        <begin position="13"/>
        <end position="22"/>
    </location>
</feature>
<name>A0A2T6ZH29_TUBBO</name>
<protein>
    <submittedName>
        <fullName evidence="2">Uncharacterized protein</fullName>
    </submittedName>
</protein>
<keyword evidence="3" id="KW-1185">Reference proteome</keyword>
<dbReference type="Proteomes" id="UP000244722">
    <property type="component" value="Unassembled WGS sequence"/>
</dbReference>
<comment type="caution">
    <text evidence="2">The sequence shown here is derived from an EMBL/GenBank/DDBJ whole genome shotgun (WGS) entry which is preliminary data.</text>
</comment>
<gene>
    <name evidence="2" type="ORF">B9Z19DRAFT_1132724</name>
</gene>
<feature type="region of interest" description="Disordered" evidence="1">
    <location>
        <begin position="1"/>
        <end position="46"/>
    </location>
</feature>
<organism evidence="2 3">
    <name type="scientific">Tuber borchii</name>
    <name type="common">White truffle</name>
    <dbReference type="NCBI Taxonomy" id="42251"/>
    <lineage>
        <taxon>Eukaryota</taxon>
        <taxon>Fungi</taxon>
        <taxon>Dikarya</taxon>
        <taxon>Ascomycota</taxon>
        <taxon>Pezizomycotina</taxon>
        <taxon>Pezizomycetes</taxon>
        <taxon>Pezizales</taxon>
        <taxon>Tuberaceae</taxon>
        <taxon>Tuber</taxon>
    </lineage>
</organism>
<evidence type="ECO:0000313" key="3">
    <source>
        <dbReference type="Proteomes" id="UP000244722"/>
    </source>
</evidence>
<accession>A0A2T6ZH29</accession>
<evidence type="ECO:0000256" key="1">
    <source>
        <dbReference type="SAM" id="MobiDB-lite"/>
    </source>
</evidence>
<feature type="compositionally biased region" description="Basic and acidic residues" evidence="1">
    <location>
        <begin position="1"/>
        <end position="11"/>
    </location>
</feature>
<dbReference type="AlphaFoldDB" id="A0A2T6ZH29"/>
<dbReference type="EMBL" id="NESQ01000278">
    <property type="protein sequence ID" value="PUU74714.1"/>
    <property type="molecule type" value="Genomic_DNA"/>
</dbReference>
<proteinExistence type="predicted"/>
<evidence type="ECO:0000313" key="2">
    <source>
        <dbReference type="EMBL" id="PUU74714.1"/>
    </source>
</evidence>